<dbReference type="AlphaFoldDB" id="A0A2N5P7K9"/>
<reference evidence="1 2" key="1">
    <citation type="journal article" date="2017" name="Genome Med.">
        <title>A novel Ruminococcus gnavus clade enriched in inflammatory bowel disease patients.</title>
        <authorList>
            <person name="Hall A.B."/>
            <person name="Yassour M."/>
            <person name="Sauk J."/>
            <person name="Garner A."/>
            <person name="Jiang X."/>
            <person name="Arthur T."/>
            <person name="Lagoudas G.K."/>
            <person name="Vatanen T."/>
            <person name="Fornelos N."/>
            <person name="Wilson R."/>
            <person name="Bertha M."/>
            <person name="Cohen M."/>
            <person name="Garber J."/>
            <person name="Khalili H."/>
            <person name="Gevers D."/>
            <person name="Ananthakrishnan A.N."/>
            <person name="Kugathasan S."/>
            <person name="Lander E.S."/>
            <person name="Blainey P."/>
            <person name="Vlamakis H."/>
            <person name="Xavier R.J."/>
            <person name="Huttenhower C."/>
        </authorList>
    </citation>
    <scope>NUCLEOTIDE SEQUENCE [LARGE SCALE GENOMIC DNA]</scope>
    <source>
        <strain evidence="1 2">RJX1125</strain>
    </source>
</reference>
<evidence type="ECO:0000313" key="2">
    <source>
        <dbReference type="Proteomes" id="UP000235093"/>
    </source>
</evidence>
<sequence>MCSKCGRWMEGKKRVVPREVCTERSEKSNRYRKVTLNVQKSAGATVAGSFFFFGEGLNQ</sequence>
<dbReference type="Proteomes" id="UP000235093">
    <property type="component" value="Unassembled WGS sequence"/>
</dbReference>
<protein>
    <submittedName>
        <fullName evidence="1">Uncharacterized protein</fullName>
    </submittedName>
</protein>
<dbReference type="EMBL" id="NIHT01000040">
    <property type="protein sequence ID" value="PLT71130.1"/>
    <property type="molecule type" value="Genomic_DNA"/>
</dbReference>
<accession>A0A2N5P7K9</accession>
<comment type="caution">
    <text evidence="1">The sequence shown here is derived from an EMBL/GenBank/DDBJ whole genome shotgun (WGS) entry which is preliminary data.</text>
</comment>
<evidence type="ECO:0000313" key="1">
    <source>
        <dbReference type="EMBL" id="PLT71130.1"/>
    </source>
</evidence>
<proteinExistence type="predicted"/>
<name>A0A2N5P7K9_MEDGN</name>
<gene>
    <name evidence="1" type="ORF">CDL23_15335</name>
</gene>
<organism evidence="1 2">
    <name type="scientific">Mediterraneibacter gnavus</name>
    <name type="common">Ruminococcus gnavus</name>
    <dbReference type="NCBI Taxonomy" id="33038"/>
    <lineage>
        <taxon>Bacteria</taxon>
        <taxon>Bacillati</taxon>
        <taxon>Bacillota</taxon>
        <taxon>Clostridia</taxon>
        <taxon>Lachnospirales</taxon>
        <taxon>Lachnospiraceae</taxon>
        <taxon>Mediterraneibacter</taxon>
    </lineage>
</organism>